<evidence type="ECO:0000313" key="3">
    <source>
        <dbReference type="EMBL" id="BCI62848.1"/>
    </source>
</evidence>
<dbReference type="Pfam" id="PF04072">
    <property type="entry name" value="LCM"/>
    <property type="match status" value="1"/>
</dbReference>
<reference evidence="4" key="1">
    <citation type="submission" date="2020-07" db="EMBL/GenBank/DDBJ databases">
        <title>Complete genome sequencing of Coprobacter sp. strain 2CBH44.</title>
        <authorList>
            <person name="Sakamoto M."/>
            <person name="Murakami T."/>
            <person name="Mori H."/>
        </authorList>
    </citation>
    <scope>NUCLEOTIDE SEQUENCE [LARGE SCALE GENOMIC DNA]</scope>
    <source>
        <strain evidence="4">2CBH44</strain>
    </source>
</reference>
<proteinExistence type="predicted"/>
<keyword evidence="1 3" id="KW-0489">Methyltransferase</keyword>
<evidence type="ECO:0000313" key="4">
    <source>
        <dbReference type="Proteomes" id="UP000594042"/>
    </source>
</evidence>
<dbReference type="PANTHER" id="PTHR43619:SF2">
    <property type="entry name" value="S-ADENOSYL-L-METHIONINE-DEPENDENT METHYLTRANSFERASES SUPERFAMILY PROTEIN"/>
    <property type="match status" value="1"/>
</dbReference>
<dbReference type="GO" id="GO:0032259">
    <property type="term" value="P:methylation"/>
    <property type="evidence" value="ECO:0007669"/>
    <property type="project" value="UniProtKB-KW"/>
</dbReference>
<accession>A0A7G1HXA7</accession>
<dbReference type="EMBL" id="AP023322">
    <property type="protein sequence ID" value="BCI62848.1"/>
    <property type="molecule type" value="Genomic_DNA"/>
</dbReference>
<dbReference type="InterPro" id="IPR029063">
    <property type="entry name" value="SAM-dependent_MTases_sf"/>
</dbReference>
<evidence type="ECO:0000256" key="1">
    <source>
        <dbReference type="ARBA" id="ARBA00022603"/>
    </source>
</evidence>
<name>A0A7G1HXA7_9BACT</name>
<keyword evidence="2 3" id="KW-0808">Transferase</keyword>
<dbReference type="Gene3D" id="3.40.50.150">
    <property type="entry name" value="Vaccinia Virus protein VP39"/>
    <property type="match status" value="1"/>
</dbReference>
<dbReference type="PIRSF" id="PIRSF028177">
    <property type="entry name" value="Polyketide_synth_Omtfrase_TcmP"/>
    <property type="match status" value="1"/>
</dbReference>
<dbReference type="Proteomes" id="UP000594042">
    <property type="component" value="Chromosome"/>
</dbReference>
<dbReference type="InterPro" id="IPR016874">
    <property type="entry name" value="TcmP-like"/>
</dbReference>
<dbReference type="RefSeq" id="WP_021931516.1">
    <property type="nucleotide sequence ID" value="NZ_AP023322.1"/>
</dbReference>
<dbReference type="InterPro" id="IPR007213">
    <property type="entry name" value="Ppm1/Ppm2/Tcmp"/>
</dbReference>
<dbReference type="AlphaFoldDB" id="A0A7G1HXA7"/>
<dbReference type="GO" id="GO:0008168">
    <property type="term" value="F:methyltransferase activity"/>
    <property type="evidence" value="ECO:0007669"/>
    <property type="project" value="UniProtKB-KW"/>
</dbReference>
<dbReference type="SUPFAM" id="SSF53335">
    <property type="entry name" value="S-adenosyl-L-methionine-dependent methyltransferases"/>
    <property type="match status" value="1"/>
</dbReference>
<dbReference type="PANTHER" id="PTHR43619">
    <property type="entry name" value="S-ADENOSYL-L-METHIONINE-DEPENDENT METHYLTRANSFERASE YKTD-RELATED"/>
    <property type="match status" value="1"/>
</dbReference>
<gene>
    <name evidence="3" type="ORF">Cop2CBH44_12010</name>
</gene>
<dbReference type="KEGG" id="copr:Cop2CBH44_12010"/>
<keyword evidence="4" id="KW-1185">Reference proteome</keyword>
<sequence length="274" mass="32320">MKEKFEFQNVVAETLLIPLYMRAKESKRKSQDIIISDPLAESLVNNIDYDYSKFDNAWMSALGCVIRGRLFDQKVQEFILKEEHPITVNIGCGLDTRYQRIKERKNCIFYEIDLPEVIAIRKHFIPEPKNDFYIEGSILENNWMDKLKEKHPDSHFIFTMEGVMMYFYEKQVIDILKNLANRFPGGEIYFDVCGPMMVKTKLKPDSLRKNEAQIRSGISNGKIVEKWVPQLEITGQWLYQNYAKKRWGVSGYIFRMFPKFTCKFSSILGYKIKK</sequence>
<protein>
    <submittedName>
        <fullName evidence="3">Polyketide synthesis methyltransferase</fullName>
    </submittedName>
</protein>
<organism evidence="3 4">
    <name type="scientific">Coprobacter secundus subsp. similis</name>
    <dbReference type="NCBI Taxonomy" id="2751153"/>
    <lineage>
        <taxon>Bacteria</taxon>
        <taxon>Pseudomonadati</taxon>
        <taxon>Bacteroidota</taxon>
        <taxon>Bacteroidia</taxon>
        <taxon>Bacteroidales</taxon>
        <taxon>Barnesiellaceae</taxon>
        <taxon>Coprobacter</taxon>
    </lineage>
</organism>
<evidence type="ECO:0000256" key="2">
    <source>
        <dbReference type="ARBA" id="ARBA00022679"/>
    </source>
</evidence>